<dbReference type="Proteomes" id="UP001329313">
    <property type="component" value="Chromosome"/>
</dbReference>
<evidence type="ECO:0008006" key="3">
    <source>
        <dbReference type="Google" id="ProtNLM"/>
    </source>
</evidence>
<reference evidence="1 2" key="1">
    <citation type="submission" date="2023-10" db="EMBL/GenBank/DDBJ databases">
        <title>Y20.</title>
        <authorList>
            <person name="Zhang G."/>
            <person name="Ding Y."/>
        </authorList>
    </citation>
    <scope>NUCLEOTIDE SEQUENCE [LARGE SCALE GENOMIC DNA]</scope>
    <source>
        <strain evidence="1 2">Y20</strain>
    </source>
</reference>
<proteinExistence type="predicted"/>
<organism evidence="1 2">
    <name type="scientific">Microbacterium limosum</name>
    <dbReference type="NCBI Taxonomy" id="3079935"/>
    <lineage>
        <taxon>Bacteria</taxon>
        <taxon>Bacillati</taxon>
        <taxon>Actinomycetota</taxon>
        <taxon>Actinomycetes</taxon>
        <taxon>Micrococcales</taxon>
        <taxon>Microbacteriaceae</taxon>
        <taxon>Microbacterium</taxon>
    </lineage>
</organism>
<accession>A0AAU0MJM5</accession>
<dbReference type="EMBL" id="CP137080">
    <property type="protein sequence ID" value="WOQ70732.1"/>
    <property type="molecule type" value="Genomic_DNA"/>
</dbReference>
<gene>
    <name evidence="1" type="ORF">RYJ27_05955</name>
</gene>
<evidence type="ECO:0000313" key="2">
    <source>
        <dbReference type="Proteomes" id="UP001329313"/>
    </source>
</evidence>
<sequence>MTTSSAISELTRVLLDANIIAKPVTRTLLVVGGVPSGFRAFWSRAAEREAQVHMRPRALPPSSVRERFDVLLGPTGTGAERFVGTKGADRQILADAAAAGARFLVTEDVDDYGLDDLASVGISAANSDLFLAARLTRDAYSTVIDLFVERQLNPPTTPAQFHAAIAKNHPRLFAAHADLYEVEPEHGIHSEPEVIFRGARCLRCEQIIADPATIIDGLGPECR</sequence>
<protein>
    <recommendedName>
        <fullName evidence="3">PIN domain-containing protein</fullName>
    </recommendedName>
</protein>
<evidence type="ECO:0000313" key="1">
    <source>
        <dbReference type="EMBL" id="WOQ70732.1"/>
    </source>
</evidence>
<dbReference type="RefSeq" id="WP_330171800.1">
    <property type="nucleotide sequence ID" value="NZ_CP137080.1"/>
</dbReference>
<dbReference type="KEGG" id="mliy:RYJ27_05955"/>
<dbReference type="AlphaFoldDB" id="A0AAU0MJM5"/>
<name>A0AAU0MJM5_9MICO</name>
<keyword evidence="2" id="KW-1185">Reference proteome</keyword>